<evidence type="ECO:0000313" key="7">
    <source>
        <dbReference type="EMBL" id="VDK34230.1"/>
    </source>
</evidence>
<proteinExistence type="inferred from homology"/>
<evidence type="ECO:0000256" key="2">
    <source>
        <dbReference type="ARBA" id="ARBA00022448"/>
    </source>
</evidence>
<keyword evidence="2 6" id="KW-0813">Transport</keyword>
<comment type="function">
    <text evidence="6">May be involved in iron transport and iron homeostasis.</text>
</comment>
<keyword evidence="4 6" id="KW-1133">Transmembrane helix</keyword>
<comment type="similarity">
    <text evidence="6">Belongs to the ferroportin (FP) (TC 2.A.100) family. SLC40A subfamily.</text>
</comment>
<dbReference type="InterPro" id="IPR009716">
    <property type="entry name" value="Ferroportin-1"/>
</dbReference>
<dbReference type="GO" id="GO:0016020">
    <property type="term" value="C:membrane"/>
    <property type="evidence" value="ECO:0007669"/>
    <property type="project" value="UniProtKB-SubCell"/>
</dbReference>
<sequence>SQQLALSICVVSIWLPGSPFDPGTYFKETTISIWWQQLRKSFEFLPAQNASETGETNIDWSTWTSQGHSIISVFSLLMGVAIARLGLYMADLSITQIMQETVPEMQRNTVFGVQDSVSQFFSVLKDIVTLILPDPRTFGILIIMSVLFVFSGFLCFCCYLLTVNFHQFQQNMFKLVNEC</sequence>
<dbReference type="EMBL" id="UYRT01003669">
    <property type="protein sequence ID" value="VDK34230.1"/>
    <property type="molecule type" value="Genomic_DNA"/>
</dbReference>
<keyword evidence="3 6" id="KW-0812">Transmembrane</keyword>
<keyword evidence="8" id="KW-1185">Reference proteome</keyword>
<evidence type="ECO:0000313" key="8">
    <source>
        <dbReference type="Proteomes" id="UP000271098"/>
    </source>
</evidence>
<gene>
    <name evidence="7" type="ORF">GPUH_LOCUS2438</name>
</gene>
<dbReference type="AlphaFoldDB" id="A0A183D147"/>
<evidence type="ECO:0000313" key="9">
    <source>
        <dbReference type="WBParaSite" id="GPUH_0000244301-mRNA-1"/>
    </source>
</evidence>
<dbReference type="GO" id="GO:0005381">
    <property type="term" value="F:iron ion transmembrane transporter activity"/>
    <property type="evidence" value="ECO:0007669"/>
    <property type="project" value="UniProtKB-UniRule"/>
</dbReference>
<reference evidence="9" key="1">
    <citation type="submission" date="2016-06" db="UniProtKB">
        <authorList>
            <consortium name="WormBaseParasite"/>
        </authorList>
    </citation>
    <scope>IDENTIFICATION</scope>
</reference>
<feature type="transmembrane region" description="Helical" evidence="6">
    <location>
        <begin position="70"/>
        <end position="90"/>
    </location>
</feature>
<protein>
    <recommendedName>
        <fullName evidence="6">Solute carrier family 40 member</fullName>
    </recommendedName>
</protein>
<dbReference type="Pfam" id="PF06963">
    <property type="entry name" value="FPN1"/>
    <property type="match status" value="1"/>
</dbReference>
<organism evidence="9">
    <name type="scientific">Gongylonema pulchrum</name>
    <dbReference type="NCBI Taxonomy" id="637853"/>
    <lineage>
        <taxon>Eukaryota</taxon>
        <taxon>Metazoa</taxon>
        <taxon>Ecdysozoa</taxon>
        <taxon>Nematoda</taxon>
        <taxon>Chromadorea</taxon>
        <taxon>Rhabditida</taxon>
        <taxon>Spirurina</taxon>
        <taxon>Spiruromorpha</taxon>
        <taxon>Spiruroidea</taxon>
        <taxon>Gongylonematidae</taxon>
        <taxon>Gongylonema</taxon>
    </lineage>
</organism>
<feature type="transmembrane region" description="Helical" evidence="6">
    <location>
        <begin position="138"/>
        <end position="162"/>
    </location>
</feature>
<comment type="caution">
    <text evidence="6">Lacks conserved residue(s) required for the propagation of feature annotation.</text>
</comment>
<keyword evidence="5 6" id="KW-0472">Membrane</keyword>
<accession>A0A183D147</accession>
<name>A0A183D147_9BILA</name>
<evidence type="ECO:0000256" key="4">
    <source>
        <dbReference type="ARBA" id="ARBA00022989"/>
    </source>
</evidence>
<dbReference type="WBParaSite" id="GPUH_0000244301-mRNA-1">
    <property type="protein sequence ID" value="GPUH_0000244301-mRNA-1"/>
    <property type="gene ID" value="GPUH_0000244301"/>
</dbReference>
<reference evidence="7 8" key="2">
    <citation type="submission" date="2018-11" db="EMBL/GenBank/DDBJ databases">
        <authorList>
            <consortium name="Pathogen Informatics"/>
        </authorList>
    </citation>
    <scope>NUCLEOTIDE SEQUENCE [LARGE SCALE GENOMIC DNA]</scope>
</reference>
<comment type="subcellular location">
    <subcellularLocation>
        <location evidence="1 6">Membrane</location>
        <topology evidence="1 6">Multi-pass membrane protein</topology>
    </subcellularLocation>
</comment>
<dbReference type="PANTHER" id="PTHR11660:SF57">
    <property type="entry name" value="SOLUTE CARRIER FAMILY 40 MEMBER"/>
    <property type="match status" value="1"/>
</dbReference>
<evidence type="ECO:0000256" key="5">
    <source>
        <dbReference type="ARBA" id="ARBA00023136"/>
    </source>
</evidence>
<evidence type="ECO:0000256" key="3">
    <source>
        <dbReference type="ARBA" id="ARBA00022692"/>
    </source>
</evidence>
<dbReference type="Proteomes" id="UP000271098">
    <property type="component" value="Unassembled WGS sequence"/>
</dbReference>
<evidence type="ECO:0000256" key="6">
    <source>
        <dbReference type="RuleBase" id="RU365065"/>
    </source>
</evidence>
<evidence type="ECO:0000256" key="1">
    <source>
        <dbReference type="ARBA" id="ARBA00004141"/>
    </source>
</evidence>
<dbReference type="PANTHER" id="PTHR11660">
    <property type="entry name" value="SOLUTE CARRIER FAMILY 40 MEMBER"/>
    <property type="match status" value="1"/>
</dbReference>
<dbReference type="OrthoDB" id="648861at2759"/>
<keyword evidence="6" id="KW-0406">Ion transport</keyword>